<feature type="non-terminal residue" evidence="1">
    <location>
        <position position="1"/>
    </location>
</feature>
<dbReference type="EMBL" id="CAJOBA010044572">
    <property type="protein sequence ID" value="CAF4165686.1"/>
    <property type="molecule type" value="Genomic_DNA"/>
</dbReference>
<name>A0A8S2F681_9BILA</name>
<proteinExistence type="predicted"/>
<organism evidence="1 3">
    <name type="scientific">Didymodactylos carnosus</name>
    <dbReference type="NCBI Taxonomy" id="1234261"/>
    <lineage>
        <taxon>Eukaryota</taxon>
        <taxon>Metazoa</taxon>
        <taxon>Spiralia</taxon>
        <taxon>Gnathifera</taxon>
        <taxon>Rotifera</taxon>
        <taxon>Eurotatoria</taxon>
        <taxon>Bdelloidea</taxon>
        <taxon>Philodinida</taxon>
        <taxon>Philodinidae</taxon>
        <taxon>Didymodactylos</taxon>
    </lineage>
</organism>
<dbReference type="Proteomes" id="UP000677228">
    <property type="component" value="Unassembled WGS sequence"/>
</dbReference>
<dbReference type="Proteomes" id="UP000682733">
    <property type="component" value="Unassembled WGS sequence"/>
</dbReference>
<protein>
    <submittedName>
        <fullName evidence="1">Uncharacterized protein</fullName>
    </submittedName>
</protein>
<reference evidence="1" key="1">
    <citation type="submission" date="2021-02" db="EMBL/GenBank/DDBJ databases">
        <authorList>
            <person name="Nowell W R."/>
        </authorList>
    </citation>
    <scope>NUCLEOTIDE SEQUENCE</scope>
</reference>
<evidence type="ECO:0000313" key="2">
    <source>
        <dbReference type="EMBL" id="CAF4165686.1"/>
    </source>
</evidence>
<accession>A0A8S2F681</accession>
<dbReference type="EMBL" id="CAJNOK010022927">
    <property type="protein sequence ID" value="CAF1355361.1"/>
    <property type="molecule type" value="Genomic_DNA"/>
</dbReference>
<evidence type="ECO:0000313" key="1">
    <source>
        <dbReference type="EMBL" id="CAF1355361.1"/>
    </source>
</evidence>
<gene>
    <name evidence="1" type="ORF">OVA965_LOCUS30993</name>
    <name evidence="2" type="ORF">TMI583_LOCUS31810</name>
</gene>
<comment type="caution">
    <text evidence="1">The sequence shown here is derived from an EMBL/GenBank/DDBJ whole genome shotgun (WGS) entry which is preliminary data.</text>
</comment>
<sequence>MNSIFTLLFLTTAGFVALNSGFLLLPNSSIIHQPSTPTFISHIGEYEPNEHITNFSVIIPMTAAYCPIIPMKAARKIPACDYLHVGGRDRRFLFDLINSGVAAAATGLAGRNALKIAQIEARMDSFVSVSVLGEYEKQVQVTTATVAFLKNGMMKLTEELNGTQGLLNDATHVLEGTTLNVRRIHASVGKLSSELGDFKQDVTATLLYLSVNEILNNKPNLLFIRQQEIPKEQASLQPITELLYLQQIKTMDFVTRERAVVVKKHGSLQQGTSSACAET</sequence>
<dbReference type="AlphaFoldDB" id="A0A8S2F681"/>
<evidence type="ECO:0000313" key="3">
    <source>
        <dbReference type="Proteomes" id="UP000677228"/>
    </source>
</evidence>